<dbReference type="KEGG" id="ppsc:EHS13_35920"/>
<dbReference type="InterPro" id="IPR025549">
    <property type="entry name" value="YjzC"/>
</dbReference>
<feature type="compositionally biased region" description="Basic residues" evidence="1">
    <location>
        <begin position="50"/>
        <end position="63"/>
    </location>
</feature>
<protein>
    <submittedName>
        <fullName evidence="2">YjzC family protein</fullName>
    </submittedName>
</protein>
<feature type="compositionally biased region" description="Basic and acidic residues" evidence="1">
    <location>
        <begin position="17"/>
        <end position="27"/>
    </location>
</feature>
<dbReference type="Pfam" id="PF14168">
    <property type="entry name" value="YjzC"/>
    <property type="match status" value="1"/>
</dbReference>
<evidence type="ECO:0000313" key="2">
    <source>
        <dbReference type="EMBL" id="QGQ99875.1"/>
    </source>
</evidence>
<evidence type="ECO:0000256" key="1">
    <source>
        <dbReference type="SAM" id="MobiDB-lite"/>
    </source>
</evidence>
<organism evidence="2 3">
    <name type="scientific">Paenibacillus psychroresistens</name>
    <dbReference type="NCBI Taxonomy" id="1778678"/>
    <lineage>
        <taxon>Bacteria</taxon>
        <taxon>Bacillati</taxon>
        <taxon>Bacillota</taxon>
        <taxon>Bacilli</taxon>
        <taxon>Bacillales</taxon>
        <taxon>Paenibacillaceae</taxon>
        <taxon>Paenibacillus</taxon>
    </lineage>
</organism>
<dbReference type="RefSeq" id="WP_155705143.1">
    <property type="nucleotide sequence ID" value="NZ_CP034235.1"/>
</dbReference>
<proteinExistence type="predicted"/>
<dbReference type="EMBL" id="CP034235">
    <property type="protein sequence ID" value="QGQ99875.1"/>
    <property type="molecule type" value="Genomic_DNA"/>
</dbReference>
<keyword evidence="3" id="KW-1185">Reference proteome</keyword>
<reference evidence="3" key="1">
    <citation type="submission" date="2018-11" db="EMBL/GenBank/DDBJ databases">
        <title>Complete genome sequence of Paenibacillus sp. ML311-T8.</title>
        <authorList>
            <person name="Nam Y.-D."/>
            <person name="Kang J."/>
            <person name="Chung W.-H."/>
            <person name="Park Y.S."/>
        </authorList>
    </citation>
    <scope>NUCLEOTIDE SEQUENCE [LARGE SCALE GENOMIC DNA]</scope>
    <source>
        <strain evidence="3">ML311-T8</strain>
    </source>
</reference>
<feature type="region of interest" description="Disordered" evidence="1">
    <location>
        <begin position="1"/>
        <end position="63"/>
    </location>
</feature>
<accession>A0A6B8RW38</accession>
<name>A0A6B8RW38_9BACL</name>
<sequence>MGEKTEFTQTDTAPNDGEYREIGENDFHMGINDPQHITLKAGEHFPKTSNHNRKWARVPKPRH</sequence>
<dbReference type="OrthoDB" id="5244304at2"/>
<gene>
    <name evidence="2" type="ORF">EHS13_35920</name>
</gene>
<dbReference type="AlphaFoldDB" id="A0A6B8RW38"/>
<dbReference type="Proteomes" id="UP000426246">
    <property type="component" value="Chromosome"/>
</dbReference>
<evidence type="ECO:0000313" key="3">
    <source>
        <dbReference type="Proteomes" id="UP000426246"/>
    </source>
</evidence>